<dbReference type="RefSeq" id="WP_343994099.1">
    <property type="nucleotide sequence ID" value="NZ_BAAANB010000021.1"/>
</dbReference>
<sequence>MLPVLRLANHSGVVRHEHVSPVPTFRVEDVTVILGPCVQDVQAD</sequence>
<dbReference type="EMBL" id="BAAANB010000021">
    <property type="protein sequence ID" value="GAA2040724.1"/>
    <property type="molecule type" value="Genomic_DNA"/>
</dbReference>
<dbReference type="Proteomes" id="UP001501285">
    <property type="component" value="Unassembled WGS sequence"/>
</dbReference>
<gene>
    <name evidence="1" type="ORF">GCM10009740_37100</name>
</gene>
<evidence type="ECO:0000313" key="2">
    <source>
        <dbReference type="Proteomes" id="UP001501285"/>
    </source>
</evidence>
<organism evidence="1 2">
    <name type="scientific">Terrabacter terrae</name>
    <dbReference type="NCBI Taxonomy" id="318434"/>
    <lineage>
        <taxon>Bacteria</taxon>
        <taxon>Bacillati</taxon>
        <taxon>Actinomycetota</taxon>
        <taxon>Actinomycetes</taxon>
        <taxon>Micrococcales</taxon>
        <taxon>Intrasporangiaceae</taxon>
        <taxon>Terrabacter</taxon>
    </lineage>
</organism>
<accession>A0ABN2UNV0</accession>
<name>A0ABN2UNV0_9MICO</name>
<proteinExistence type="predicted"/>
<keyword evidence="2" id="KW-1185">Reference proteome</keyword>
<protein>
    <submittedName>
        <fullName evidence="1">Uncharacterized protein</fullName>
    </submittedName>
</protein>
<evidence type="ECO:0000313" key="1">
    <source>
        <dbReference type="EMBL" id="GAA2040724.1"/>
    </source>
</evidence>
<reference evidence="1 2" key="1">
    <citation type="journal article" date="2019" name="Int. J. Syst. Evol. Microbiol.">
        <title>The Global Catalogue of Microorganisms (GCM) 10K type strain sequencing project: providing services to taxonomists for standard genome sequencing and annotation.</title>
        <authorList>
            <consortium name="The Broad Institute Genomics Platform"/>
            <consortium name="The Broad Institute Genome Sequencing Center for Infectious Disease"/>
            <person name="Wu L."/>
            <person name="Ma J."/>
        </authorList>
    </citation>
    <scope>NUCLEOTIDE SEQUENCE [LARGE SCALE GENOMIC DNA]</scope>
    <source>
        <strain evidence="1 2">JCM 14283</strain>
    </source>
</reference>
<comment type="caution">
    <text evidence="1">The sequence shown here is derived from an EMBL/GenBank/DDBJ whole genome shotgun (WGS) entry which is preliminary data.</text>
</comment>